<keyword evidence="7 9" id="KW-0378">Hydrolase</keyword>
<dbReference type="NCBIfam" id="NF003589">
    <property type="entry name" value="PRK05254.1-2"/>
    <property type="match status" value="1"/>
</dbReference>
<feature type="active site" description="Proton acceptor" evidence="9 10">
    <location>
        <position position="75"/>
    </location>
</feature>
<dbReference type="SMART" id="SM00987">
    <property type="entry name" value="UreE_C"/>
    <property type="match status" value="1"/>
</dbReference>
<sequence length="237" mass="25110">MARKKIVEKGGNGAQVPAEWLAAVPAFRQGEHLPVLKAVAARRSKGAVYPPEELVFNALHLAAPEAVRVVIVGQDPYHGPGQAHGLSFSVPEEAIAAGAKFPPSLRNIFKEIEAEYPDKAVACQSPDLTRWARQGVLLLNSTLTVDAGKAGSHAALGWGAITDGIIATVSSLCAPTVFMLWGSHAQQKAALVNSARHLVLESAHPSPLSAYRGFFGCGHFKQANDWLAAQGRGAVDW</sequence>
<dbReference type="EC" id="3.2.2.27" evidence="4 9"/>
<evidence type="ECO:0000256" key="10">
    <source>
        <dbReference type="PROSITE-ProRule" id="PRU10072"/>
    </source>
</evidence>
<feature type="domain" description="Uracil-DNA glycosylase-like" evidence="12">
    <location>
        <begin position="60"/>
        <end position="227"/>
    </location>
</feature>
<name>A0A7J0BF87_9BACT</name>
<dbReference type="HAMAP" id="MF_00148">
    <property type="entry name" value="UDG"/>
    <property type="match status" value="1"/>
</dbReference>
<dbReference type="GO" id="GO:0097510">
    <property type="term" value="P:base-excision repair, AP site formation via deaminated base removal"/>
    <property type="evidence" value="ECO:0007669"/>
    <property type="project" value="TreeGrafter"/>
</dbReference>
<evidence type="ECO:0000256" key="9">
    <source>
        <dbReference type="HAMAP-Rule" id="MF_00148"/>
    </source>
</evidence>
<evidence type="ECO:0000313" key="14">
    <source>
        <dbReference type="Proteomes" id="UP000503840"/>
    </source>
</evidence>
<evidence type="ECO:0000256" key="5">
    <source>
        <dbReference type="ARBA" id="ARBA00018429"/>
    </source>
</evidence>
<comment type="function">
    <text evidence="2 9 11">Excises uracil residues from the DNA which can arise as a result of misincorporation of dUMP residues by DNA polymerase or due to deamination of cytosine.</text>
</comment>
<reference evidence="13 14" key="1">
    <citation type="submission" date="2020-05" db="EMBL/GenBank/DDBJ databases">
        <title>Draft genome sequence of Desulfovibrio sp. strain HN2T.</title>
        <authorList>
            <person name="Ueno A."/>
            <person name="Tamazawa S."/>
            <person name="Tamamura S."/>
            <person name="Murakami T."/>
            <person name="Kiyama T."/>
            <person name="Inomata H."/>
            <person name="Amano Y."/>
            <person name="Miyakawa K."/>
            <person name="Tamaki H."/>
            <person name="Naganuma T."/>
            <person name="Kaneko K."/>
        </authorList>
    </citation>
    <scope>NUCLEOTIDE SEQUENCE [LARGE SCALE GENOMIC DNA]</scope>
    <source>
        <strain evidence="13 14">HN2</strain>
    </source>
</reference>
<dbReference type="NCBIfam" id="TIGR00628">
    <property type="entry name" value="ung"/>
    <property type="match status" value="1"/>
</dbReference>
<keyword evidence="9" id="KW-0963">Cytoplasm</keyword>
<comment type="subcellular location">
    <subcellularLocation>
        <location evidence="9">Cytoplasm</location>
    </subcellularLocation>
</comment>
<dbReference type="GO" id="GO:0005737">
    <property type="term" value="C:cytoplasm"/>
    <property type="evidence" value="ECO:0007669"/>
    <property type="project" value="UniProtKB-SubCell"/>
</dbReference>
<keyword evidence="14" id="KW-1185">Reference proteome</keyword>
<evidence type="ECO:0000256" key="7">
    <source>
        <dbReference type="ARBA" id="ARBA00022801"/>
    </source>
</evidence>
<keyword evidence="8 9" id="KW-0234">DNA repair</keyword>
<dbReference type="PROSITE" id="PS00130">
    <property type="entry name" value="U_DNA_GLYCOSYLASE"/>
    <property type="match status" value="1"/>
</dbReference>
<dbReference type="GO" id="GO:0004844">
    <property type="term" value="F:uracil DNA N-glycosylase activity"/>
    <property type="evidence" value="ECO:0007669"/>
    <property type="project" value="UniProtKB-UniRule"/>
</dbReference>
<dbReference type="InterPro" id="IPR036895">
    <property type="entry name" value="Uracil-DNA_glycosylase-like_sf"/>
</dbReference>
<dbReference type="RefSeq" id="WP_243452058.1">
    <property type="nucleotide sequence ID" value="NZ_BLVO01000005.1"/>
</dbReference>
<evidence type="ECO:0000256" key="1">
    <source>
        <dbReference type="ARBA" id="ARBA00001400"/>
    </source>
</evidence>
<accession>A0A7J0BF87</accession>
<dbReference type="PANTHER" id="PTHR11264:SF0">
    <property type="entry name" value="URACIL-DNA GLYCOSYLASE"/>
    <property type="match status" value="1"/>
</dbReference>
<dbReference type="NCBIfam" id="NF003591">
    <property type="entry name" value="PRK05254.1-4"/>
    <property type="match status" value="1"/>
</dbReference>
<dbReference type="AlphaFoldDB" id="A0A7J0BF87"/>
<dbReference type="Gene3D" id="3.40.470.10">
    <property type="entry name" value="Uracil-DNA glycosylase-like domain"/>
    <property type="match status" value="1"/>
</dbReference>
<evidence type="ECO:0000259" key="12">
    <source>
        <dbReference type="SMART" id="SM00986"/>
    </source>
</evidence>
<gene>
    <name evidence="9 13" type="primary">ung</name>
    <name evidence="13" type="ORF">DSM101010T_07350</name>
</gene>
<keyword evidence="6 9" id="KW-0227">DNA damage</keyword>
<comment type="similarity">
    <text evidence="3 9 11">Belongs to the uracil-DNA glycosylase (UDG) superfamily. UNG family.</text>
</comment>
<evidence type="ECO:0000256" key="3">
    <source>
        <dbReference type="ARBA" id="ARBA00008184"/>
    </source>
</evidence>
<comment type="caution">
    <text evidence="13">The sequence shown here is derived from an EMBL/GenBank/DDBJ whole genome shotgun (WGS) entry which is preliminary data.</text>
</comment>
<organism evidence="13 14">
    <name type="scientific">Desulfovibrio subterraneus</name>
    <dbReference type="NCBI Taxonomy" id="2718620"/>
    <lineage>
        <taxon>Bacteria</taxon>
        <taxon>Pseudomonadati</taxon>
        <taxon>Thermodesulfobacteriota</taxon>
        <taxon>Desulfovibrionia</taxon>
        <taxon>Desulfovibrionales</taxon>
        <taxon>Desulfovibrionaceae</taxon>
        <taxon>Desulfovibrio</taxon>
    </lineage>
</organism>
<protein>
    <recommendedName>
        <fullName evidence="5 9">Uracil-DNA glycosylase</fullName>
        <shortName evidence="9">UDG</shortName>
        <ecNumber evidence="4 9">3.2.2.27</ecNumber>
    </recommendedName>
</protein>
<dbReference type="NCBIfam" id="NF003588">
    <property type="entry name" value="PRK05254.1-1"/>
    <property type="match status" value="1"/>
</dbReference>
<proteinExistence type="inferred from homology"/>
<dbReference type="InterPro" id="IPR018085">
    <property type="entry name" value="Ura-DNA_Glyclase_AS"/>
</dbReference>
<evidence type="ECO:0000256" key="4">
    <source>
        <dbReference type="ARBA" id="ARBA00012030"/>
    </source>
</evidence>
<dbReference type="SMART" id="SM00986">
    <property type="entry name" value="UDG"/>
    <property type="match status" value="1"/>
</dbReference>
<dbReference type="Proteomes" id="UP000503840">
    <property type="component" value="Unassembled WGS sequence"/>
</dbReference>
<dbReference type="CDD" id="cd10027">
    <property type="entry name" value="UDG-F1-like"/>
    <property type="match status" value="1"/>
</dbReference>
<dbReference type="Pfam" id="PF03167">
    <property type="entry name" value="UDG"/>
    <property type="match status" value="1"/>
</dbReference>
<evidence type="ECO:0000256" key="8">
    <source>
        <dbReference type="ARBA" id="ARBA00023204"/>
    </source>
</evidence>
<dbReference type="SUPFAM" id="SSF52141">
    <property type="entry name" value="Uracil-DNA glycosylase-like"/>
    <property type="match status" value="1"/>
</dbReference>
<dbReference type="InterPro" id="IPR005122">
    <property type="entry name" value="Uracil-DNA_glycosylase-like"/>
</dbReference>
<dbReference type="NCBIfam" id="NF003592">
    <property type="entry name" value="PRK05254.1-5"/>
    <property type="match status" value="1"/>
</dbReference>
<evidence type="ECO:0000256" key="11">
    <source>
        <dbReference type="RuleBase" id="RU003780"/>
    </source>
</evidence>
<dbReference type="PANTHER" id="PTHR11264">
    <property type="entry name" value="URACIL-DNA GLYCOSYLASE"/>
    <property type="match status" value="1"/>
</dbReference>
<evidence type="ECO:0000256" key="6">
    <source>
        <dbReference type="ARBA" id="ARBA00022763"/>
    </source>
</evidence>
<evidence type="ECO:0000256" key="2">
    <source>
        <dbReference type="ARBA" id="ARBA00002631"/>
    </source>
</evidence>
<dbReference type="EMBL" id="BLVO01000005">
    <property type="protein sequence ID" value="GFM32370.1"/>
    <property type="molecule type" value="Genomic_DNA"/>
</dbReference>
<dbReference type="InterPro" id="IPR002043">
    <property type="entry name" value="UDG_fam1"/>
</dbReference>
<evidence type="ECO:0000313" key="13">
    <source>
        <dbReference type="EMBL" id="GFM32370.1"/>
    </source>
</evidence>
<comment type="catalytic activity">
    <reaction evidence="1 9 11">
        <text>Hydrolyzes single-stranded DNA or mismatched double-stranded DNA and polynucleotides, releasing free uracil.</text>
        <dbReference type="EC" id="3.2.2.27"/>
    </reaction>
</comment>